<feature type="transmembrane region" description="Helical" evidence="1">
    <location>
        <begin position="114"/>
        <end position="133"/>
    </location>
</feature>
<dbReference type="InterPro" id="IPR012337">
    <property type="entry name" value="RNaseH-like_sf"/>
</dbReference>
<evidence type="ECO:0000313" key="4">
    <source>
        <dbReference type="EMBL" id="KAF3140339.1"/>
    </source>
</evidence>
<accession>A0A7C8NY49</accession>
<evidence type="ECO:0000256" key="1">
    <source>
        <dbReference type="SAM" id="Phobius"/>
    </source>
</evidence>
<name>A0A7C8NY49_ORBOL</name>
<dbReference type="InterPro" id="IPR036397">
    <property type="entry name" value="RNaseH_sf"/>
</dbReference>
<dbReference type="Proteomes" id="UP000475325">
    <property type="component" value="Unassembled WGS sequence"/>
</dbReference>
<keyword evidence="1" id="KW-1133">Transmembrane helix</keyword>
<evidence type="ECO:0000313" key="5">
    <source>
        <dbReference type="Proteomes" id="UP000475325"/>
    </source>
</evidence>
<proteinExistence type="predicted"/>
<evidence type="ECO:0000313" key="3">
    <source>
        <dbReference type="EMBL" id="KAF3111472.1"/>
    </source>
</evidence>
<gene>
    <name evidence="3" type="ORF">TWF102_007136</name>
    <name evidence="4" type="ORF">TWF703_003212</name>
</gene>
<dbReference type="InterPro" id="IPR002156">
    <property type="entry name" value="RNaseH_domain"/>
</dbReference>
<dbReference type="PROSITE" id="PS50879">
    <property type="entry name" value="RNASE_H_1"/>
    <property type="match status" value="1"/>
</dbReference>
<comment type="caution">
    <text evidence="4">The sequence shown here is derived from an EMBL/GenBank/DDBJ whole genome shotgun (WGS) entry which is preliminary data.</text>
</comment>
<dbReference type="AlphaFoldDB" id="A0A7C8NY49"/>
<reference evidence="5 6" key="1">
    <citation type="submission" date="2019-06" db="EMBL/GenBank/DDBJ databases">
        <authorList>
            <person name="Palmer J.M."/>
        </authorList>
    </citation>
    <scope>NUCLEOTIDE SEQUENCE [LARGE SCALE GENOMIC DNA]</scope>
    <source>
        <strain evidence="3 5">TWF102</strain>
        <strain evidence="4 6">TWF703</strain>
    </source>
</reference>
<feature type="domain" description="RNase H type-1" evidence="2">
    <location>
        <begin position="198"/>
        <end position="398"/>
    </location>
</feature>
<dbReference type="EMBL" id="WIQW01000004">
    <property type="protein sequence ID" value="KAF3111472.1"/>
    <property type="molecule type" value="Genomic_DNA"/>
</dbReference>
<keyword evidence="1" id="KW-0812">Transmembrane</keyword>
<dbReference type="Pfam" id="PF00075">
    <property type="entry name" value="RNase_H"/>
    <property type="match status" value="1"/>
</dbReference>
<keyword evidence="1" id="KW-0472">Membrane</keyword>
<dbReference type="Proteomes" id="UP000480548">
    <property type="component" value="Unassembled WGS sequence"/>
</dbReference>
<dbReference type="SUPFAM" id="SSF53098">
    <property type="entry name" value="Ribonuclease H-like"/>
    <property type="match status" value="1"/>
</dbReference>
<protein>
    <recommendedName>
        <fullName evidence="2">RNase H type-1 domain-containing protein</fullName>
    </recommendedName>
</protein>
<organism evidence="4 6">
    <name type="scientific">Orbilia oligospora</name>
    <name type="common">Nematode-trapping fungus</name>
    <name type="synonym">Arthrobotrys oligospora</name>
    <dbReference type="NCBI Taxonomy" id="2813651"/>
    <lineage>
        <taxon>Eukaryota</taxon>
        <taxon>Fungi</taxon>
        <taxon>Dikarya</taxon>
        <taxon>Ascomycota</taxon>
        <taxon>Pezizomycotina</taxon>
        <taxon>Orbiliomycetes</taxon>
        <taxon>Orbiliales</taxon>
        <taxon>Orbiliaceae</taxon>
        <taxon>Orbilia</taxon>
    </lineage>
</organism>
<dbReference type="Gene3D" id="3.30.420.10">
    <property type="entry name" value="Ribonuclease H-like superfamily/Ribonuclease H"/>
    <property type="match status" value="1"/>
</dbReference>
<dbReference type="GO" id="GO:0004523">
    <property type="term" value="F:RNA-DNA hybrid ribonuclease activity"/>
    <property type="evidence" value="ECO:0007669"/>
    <property type="project" value="InterPro"/>
</dbReference>
<dbReference type="GO" id="GO:0003676">
    <property type="term" value="F:nucleic acid binding"/>
    <property type="evidence" value="ECO:0007669"/>
    <property type="project" value="InterPro"/>
</dbReference>
<evidence type="ECO:0000259" key="2">
    <source>
        <dbReference type="PROSITE" id="PS50879"/>
    </source>
</evidence>
<sequence>MASPRGLFINEHELDRMDVTVVSVPFTGYLPTGNPINFRCVKQLPMPMLDISFFKKNLLGKKSVSWTANWTLSFPGWRSKTGTCIFPMVKDRSYHKDDGEAFLFPSRLGQDIRIHAFGIVVLPIIVYGVPLSLQCLLIDKMYLIPLPRNVHDVPLLLDNRLFDGRKLPLGLTIFKPAFVMKPGTTDMCMYHHTSSEILNSAICISISSACLEYGKHFDDETGEEPNLEEDYLFLYHNGERRRYDYFGEPIKPKLYEELIGQNHCGAGIFFATDSQFNVSKRLDDEINTPERAELQTAIEAMKSLANLIKYTGYTYRGAVVITNSKYVCQATEDPKTVFGWAMKGWKTEDGEDIPNADLWDEFIKNLDHKHTITWKFCEMDRSAPAVGLARKAAMDNIFLNEGSDHDRRERERSLPRQFFEVEDHRAGPLYDIFVDTEAEKTTKRFDKVIFDGDIEHRDLPKGFYSMVDCGHCRQFHEYSTAHCQNLAHSSQQMNRNGI</sequence>
<evidence type="ECO:0000313" key="6">
    <source>
        <dbReference type="Proteomes" id="UP000480548"/>
    </source>
</evidence>
<dbReference type="EMBL" id="WIQZ01000017">
    <property type="protein sequence ID" value="KAF3140339.1"/>
    <property type="molecule type" value="Genomic_DNA"/>
</dbReference>